<dbReference type="STRING" id="247156.NFA_55840"/>
<feature type="compositionally biased region" description="Pro residues" evidence="1">
    <location>
        <begin position="1"/>
        <end position="12"/>
    </location>
</feature>
<sequence length="116" mass="12189">MSLLPTPRPYPPFAALIRSGPDRTGAADAAPKPSHCTTGDEGPSKGAPQWLAGPVTAAERVEAYRANALFDAHRDGPEFGTDSWPTKPVPQVSRWPVGRRGGSARRTDGGVSLTGQ</sequence>
<evidence type="ECO:0000313" key="2">
    <source>
        <dbReference type="EMBL" id="BAD60436.1"/>
    </source>
</evidence>
<dbReference type="Proteomes" id="UP000006820">
    <property type="component" value="Chromosome"/>
</dbReference>
<feature type="region of interest" description="Disordered" evidence="1">
    <location>
        <begin position="1"/>
        <end position="52"/>
    </location>
</feature>
<dbReference type="AlphaFoldDB" id="Q5YN05"/>
<protein>
    <submittedName>
        <fullName evidence="2">Putative transposase</fullName>
    </submittedName>
</protein>
<keyword evidence="3" id="KW-1185">Reference proteome</keyword>
<feature type="region of interest" description="Disordered" evidence="1">
    <location>
        <begin position="78"/>
        <end position="116"/>
    </location>
</feature>
<gene>
    <name evidence="2" type="ordered locus">NFA_55840</name>
</gene>
<name>Q5YN05_NOCFA</name>
<dbReference type="EMBL" id="AP006618">
    <property type="protein sequence ID" value="BAD60436.1"/>
    <property type="molecule type" value="Genomic_DNA"/>
</dbReference>
<proteinExistence type="predicted"/>
<dbReference type="HOGENOM" id="CLU_2094290_0_0_11"/>
<evidence type="ECO:0000256" key="1">
    <source>
        <dbReference type="SAM" id="MobiDB-lite"/>
    </source>
</evidence>
<evidence type="ECO:0000313" key="3">
    <source>
        <dbReference type="Proteomes" id="UP000006820"/>
    </source>
</evidence>
<organism evidence="2 3">
    <name type="scientific">Nocardia farcinica (strain IFM 10152)</name>
    <dbReference type="NCBI Taxonomy" id="247156"/>
    <lineage>
        <taxon>Bacteria</taxon>
        <taxon>Bacillati</taxon>
        <taxon>Actinomycetota</taxon>
        <taxon>Actinomycetes</taxon>
        <taxon>Mycobacteriales</taxon>
        <taxon>Nocardiaceae</taxon>
        <taxon>Nocardia</taxon>
    </lineage>
</organism>
<accession>Q5YN05</accession>
<reference evidence="2 3" key="1">
    <citation type="journal article" date="2004" name="Proc. Natl. Acad. Sci. U.S.A.">
        <title>The complete genomic sequence of Nocardia farcinica IFM 10152.</title>
        <authorList>
            <person name="Ishikawa J."/>
            <person name="Yamashita A."/>
            <person name="Mikami Y."/>
            <person name="Hoshino Y."/>
            <person name="Kurita H."/>
            <person name="Hotta K."/>
            <person name="Shiba T."/>
            <person name="Hattori M."/>
        </authorList>
    </citation>
    <scope>NUCLEOTIDE SEQUENCE [LARGE SCALE GENOMIC DNA]</scope>
    <source>
        <strain evidence="2 3">IFM 10152</strain>
    </source>
</reference>
<dbReference type="KEGG" id="nfa:NFA_55840"/>